<evidence type="ECO:0000313" key="2">
    <source>
        <dbReference type="Proteomes" id="UP001140817"/>
    </source>
</evidence>
<reference evidence="1" key="1">
    <citation type="submission" date="2022-07" db="EMBL/GenBank/DDBJ databases">
        <title>Enhanced cultured diversity of the mouse gut microbiota enables custom-made synthetic communities.</title>
        <authorList>
            <person name="Afrizal A."/>
        </authorList>
    </citation>
    <scope>NUCLEOTIDE SEQUENCE</scope>
    <source>
        <strain evidence="1">DSM 29186</strain>
    </source>
</reference>
<dbReference type="InterPro" id="IPR036638">
    <property type="entry name" value="HLH_DNA-bd_sf"/>
</dbReference>
<dbReference type="EMBL" id="JANKBY010000004">
    <property type="protein sequence ID" value="MCR1821265.1"/>
    <property type="molecule type" value="Genomic_DNA"/>
</dbReference>
<dbReference type="Pfam" id="PF09388">
    <property type="entry name" value="SpoOE-like"/>
    <property type="match status" value="1"/>
</dbReference>
<sequence>MLEELQSILSNLYAQYGLTGEVLRLSQLLDILIYQSMK</sequence>
<comment type="caution">
    <text evidence="1">The sequence shown here is derived from an EMBL/GenBank/DDBJ whole genome shotgun (WGS) entry which is preliminary data.</text>
</comment>
<dbReference type="GO" id="GO:0043937">
    <property type="term" value="P:regulation of sporulation"/>
    <property type="evidence" value="ECO:0007669"/>
    <property type="project" value="InterPro"/>
</dbReference>
<dbReference type="Proteomes" id="UP001140817">
    <property type="component" value="Unassembled WGS sequence"/>
</dbReference>
<gene>
    <name evidence="1" type="ORF">NSA58_00560</name>
</gene>
<dbReference type="AlphaFoldDB" id="A0A9X2S002"/>
<dbReference type="GO" id="GO:0046983">
    <property type="term" value="F:protein dimerization activity"/>
    <property type="evidence" value="ECO:0007669"/>
    <property type="project" value="InterPro"/>
</dbReference>
<proteinExistence type="predicted"/>
<keyword evidence="2" id="KW-1185">Reference proteome</keyword>
<organism evidence="1 2">
    <name type="scientific">Terrisporobacter muris</name>
    <dbReference type="NCBI Taxonomy" id="2963284"/>
    <lineage>
        <taxon>Bacteria</taxon>
        <taxon>Bacillati</taxon>
        <taxon>Bacillota</taxon>
        <taxon>Clostridia</taxon>
        <taxon>Peptostreptococcales</taxon>
        <taxon>Peptostreptococcaceae</taxon>
        <taxon>Terrisporobacter</taxon>
    </lineage>
</organism>
<dbReference type="SUPFAM" id="SSF140500">
    <property type="entry name" value="BAS1536-like"/>
    <property type="match status" value="1"/>
</dbReference>
<name>A0A9X2S002_9FIRM</name>
<evidence type="ECO:0000313" key="1">
    <source>
        <dbReference type="EMBL" id="MCR1821265.1"/>
    </source>
</evidence>
<dbReference type="RefSeq" id="WP_257559919.1">
    <property type="nucleotide sequence ID" value="NZ_JANKBY010000004.1"/>
</dbReference>
<dbReference type="InterPro" id="IPR018540">
    <property type="entry name" value="Spo0E-like"/>
</dbReference>
<dbReference type="InterPro" id="IPR037208">
    <property type="entry name" value="Spo0E-like_sf"/>
</dbReference>
<dbReference type="Gene3D" id="4.10.280.10">
    <property type="entry name" value="Helix-loop-helix DNA-binding domain"/>
    <property type="match status" value="1"/>
</dbReference>
<protein>
    <submittedName>
        <fullName evidence="1">Spo0E family sporulation regulatory protein-aspartic acid phosphatase</fullName>
    </submittedName>
</protein>
<accession>A0A9X2S002</accession>